<dbReference type="RefSeq" id="WP_084255332.1">
    <property type="nucleotide sequence ID" value="NZ_FWWV01000001.1"/>
</dbReference>
<dbReference type="EMBL" id="FWWV01000001">
    <property type="protein sequence ID" value="SMB78526.1"/>
    <property type="molecule type" value="Genomic_DNA"/>
</dbReference>
<protein>
    <submittedName>
        <fullName evidence="1">Uncharacterized protein</fullName>
    </submittedName>
</protein>
<gene>
    <name evidence="1" type="ORF">SAMN05660772_00149</name>
</gene>
<evidence type="ECO:0000313" key="2">
    <source>
        <dbReference type="Proteomes" id="UP000192408"/>
    </source>
</evidence>
<organism evidence="1 2">
    <name type="scientific">Pasteurella testudinis DSM 23072</name>
    <dbReference type="NCBI Taxonomy" id="1122938"/>
    <lineage>
        <taxon>Bacteria</taxon>
        <taxon>Pseudomonadati</taxon>
        <taxon>Pseudomonadota</taxon>
        <taxon>Gammaproteobacteria</taxon>
        <taxon>Pasteurellales</taxon>
        <taxon>Pasteurellaceae</taxon>
        <taxon>Pasteurella</taxon>
    </lineage>
</organism>
<sequence>MPLQTVKTTLDFPIDLKKSVKTRLAVTGQTMREYIIALIEKDLANAAQQDWFNELPDYAKAHFVKTDAEIRNNTFQIEPEADPEKMAALGNDLWQGKIQSADELRKRLAEC</sequence>
<evidence type="ECO:0000313" key="1">
    <source>
        <dbReference type="EMBL" id="SMB78526.1"/>
    </source>
</evidence>
<dbReference type="Proteomes" id="UP000192408">
    <property type="component" value="Unassembled WGS sequence"/>
</dbReference>
<keyword evidence="2" id="KW-1185">Reference proteome</keyword>
<dbReference type="AlphaFoldDB" id="A0A1W1UBR0"/>
<dbReference type="STRING" id="1122938.SAMN05660772_00149"/>
<proteinExistence type="predicted"/>
<reference evidence="2" key="1">
    <citation type="submission" date="2017-04" db="EMBL/GenBank/DDBJ databases">
        <authorList>
            <person name="Varghese N."/>
            <person name="Submissions S."/>
        </authorList>
    </citation>
    <scope>NUCLEOTIDE SEQUENCE [LARGE SCALE GENOMIC DNA]</scope>
    <source>
        <strain evidence="2">DSM 23072</strain>
    </source>
</reference>
<name>A0A1W1UBR0_9PAST</name>
<accession>A0A1W1UBR0</accession>